<name>A0A7W0HLL6_9BACT</name>
<sequence>METVLLVIIGCAAVWYLCRYIVRALSAGGSGCGCATCRDCPLAQKQEKQEKCQ</sequence>
<proteinExistence type="predicted"/>
<evidence type="ECO:0000313" key="1">
    <source>
        <dbReference type="EMBL" id="MBA2882452.1"/>
    </source>
</evidence>
<gene>
    <name evidence="1" type="ORF">HNR65_002799</name>
</gene>
<reference evidence="1 2" key="1">
    <citation type="submission" date="2020-07" db="EMBL/GenBank/DDBJ databases">
        <title>Genomic Encyclopedia of Type Strains, Phase IV (KMG-IV): sequencing the most valuable type-strain genomes for metagenomic binning, comparative biology and taxonomic classification.</title>
        <authorList>
            <person name="Goeker M."/>
        </authorList>
    </citation>
    <scope>NUCLEOTIDE SEQUENCE [LARGE SCALE GENOMIC DNA]</scope>
    <source>
        <strain evidence="1 2">DSM 17721</strain>
    </source>
</reference>
<accession>A0A7W0HLL6</accession>
<dbReference type="Proteomes" id="UP000525298">
    <property type="component" value="Unassembled WGS sequence"/>
</dbReference>
<evidence type="ECO:0008006" key="3">
    <source>
        <dbReference type="Google" id="ProtNLM"/>
    </source>
</evidence>
<protein>
    <recommendedName>
        <fullName evidence="3">FeoB-associated Cys-rich membrane protein</fullName>
    </recommendedName>
</protein>
<organism evidence="1 2">
    <name type="scientific">Desulfosalsimonas propionicica</name>
    <dbReference type="NCBI Taxonomy" id="332175"/>
    <lineage>
        <taxon>Bacteria</taxon>
        <taxon>Pseudomonadati</taxon>
        <taxon>Thermodesulfobacteriota</taxon>
        <taxon>Desulfobacteria</taxon>
        <taxon>Desulfobacterales</taxon>
        <taxon>Desulfosalsimonadaceae</taxon>
        <taxon>Desulfosalsimonas</taxon>
    </lineage>
</organism>
<dbReference type="RefSeq" id="WP_181552082.1">
    <property type="nucleotide sequence ID" value="NZ_JACDUS010000009.1"/>
</dbReference>
<dbReference type="AlphaFoldDB" id="A0A7W0HLL6"/>
<dbReference type="EMBL" id="JACDUS010000009">
    <property type="protein sequence ID" value="MBA2882452.1"/>
    <property type="molecule type" value="Genomic_DNA"/>
</dbReference>
<comment type="caution">
    <text evidence="1">The sequence shown here is derived from an EMBL/GenBank/DDBJ whole genome shotgun (WGS) entry which is preliminary data.</text>
</comment>
<evidence type="ECO:0000313" key="2">
    <source>
        <dbReference type="Proteomes" id="UP000525298"/>
    </source>
</evidence>
<keyword evidence="2" id="KW-1185">Reference proteome</keyword>